<evidence type="ECO:0000313" key="3">
    <source>
        <dbReference type="Proteomes" id="UP000201838"/>
    </source>
</evidence>
<protein>
    <recommendedName>
        <fullName evidence="4">Asp/Glu/Hydantoin racemase</fullName>
    </recommendedName>
</protein>
<dbReference type="AlphaFoldDB" id="A0A238J1M2"/>
<sequence>MTLYVINPNSSQGVTDGLKKALSPLEALGHPIRCLMLNEGPPGIETQAHIDSVIQPTLQLTRTLDDATGFVIACFSDPGVKDIRAETALPVLGIREAAISSALTLGNRFGIIAIRQGSIPRHLAAVDAMGLSDRLAADRALELGVTELADETRTLQRLLSTARHLRDEDGADVVILGCAGMAQYRARVEAATGLPTIDPTQAATAMALGRIFLRQSHKPEVNHA</sequence>
<name>A0A238J1M2_9RHOB</name>
<dbReference type="GO" id="GO:0047661">
    <property type="term" value="F:amino-acid racemase activity"/>
    <property type="evidence" value="ECO:0007669"/>
    <property type="project" value="InterPro"/>
</dbReference>
<evidence type="ECO:0008006" key="4">
    <source>
        <dbReference type="Google" id="ProtNLM"/>
    </source>
</evidence>
<dbReference type="InterPro" id="IPR015942">
    <property type="entry name" value="Asp/Glu/hydantoin_racemase"/>
</dbReference>
<gene>
    <name evidence="2" type="ORF">BOA8489_02346</name>
</gene>
<dbReference type="InterPro" id="IPR053714">
    <property type="entry name" value="Iso_Racemase_Enz_sf"/>
</dbReference>
<dbReference type="RefSeq" id="WP_093974178.1">
    <property type="nucleotide sequence ID" value="NZ_FXXQ01000007.1"/>
</dbReference>
<dbReference type="PANTHER" id="PTHR28047">
    <property type="entry name" value="PROTEIN DCG1"/>
    <property type="match status" value="1"/>
</dbReference>
<reference evidence="2 3" key="1">
    <citation type="submission" date="2017-05" db="EMBL/GenBank/DDBJ databases">
        <authorList>
            <person name="Song R."/>
            <person name="Chenine A.L."/>
            <person name="Ruprecht R.M."/>
        </authorList>
    </citation>
    <scope>NUCLEOTIDE SEQUENCE [LARGE SCALE GENOMIC DNA]</scope>
    <source>
        <strain evidence="2 3">CECT 8489</strain>
    </source>
</reference>
<evidence type="ECO:0000256" key="1">
    <source>
        <dbReference type="ARBA" id="ARBA00038414"/>
    </source>
</evidence>
<keyword evidence="3" id="KW-1185">Reference proteome</keyword>
<accession>A0A238J1M2</accession>
<dbReference type="EMBL" id="FXXQ01000007">
    <property type="protein sequence ID" value="SMX24223.1"/>
    <property type="molecule type" value="Genomic_DNA"/>
</dbReference>
<dbReference type="Gene3D" id="3.40.50.12500">
    <property type="match status" value="1"/>
</dbReference>
<dbReference type="InterPro" id="IPR052186">
    <property type="entry name" value="Hydantoin_racemase-like"/>
</dbReference>
<dbReference type="Pfam" id="PF01177">
    <property type="entry name" value="Asp_Glu_race"/>
    <property type="match status" value="1"/>
</dbReference>
<dbReference type="OrthoDB" id="9791723at2"/>
<proteinExistence type="inferred from homology"/>
<evidence type="ECO:0000313" key="2">
    <source>
        <dbReference type="EMBL" id="SMX24223.1"/>
    </source>
</evidence>
<dbReference type="Proteomes" id="UP000201838">
    <property type="component" value="Unassembled WGS sequence"/>
</dbReference>
<dbReference type="PANTHER" id="PTHR28047:SF5">
    <property type="entry name" value="PROTEIN DCG1"/>
    <property type="match status" value="1"/>
</dbReference>
<comment type="similarity">
    <text evidence="1">Belongs to the HyuE racemase family.</text>
</comment>
<organism evidence="2 3">
    <name type="scientific">Boseongicola aestuarii</name>
    <dbReference type="NCBI Taxonomy" id="1470561"/>
    <lineage>
        <taxon>Bacteria</taxon>
        <taxon>Pseudomonadati</taxon>
        <taxon>Pseudomonadota</taxon>
        <taxon>Alphaproteobacteria</taxon>
        <taxon>Rhodobacterales</taxon>
        <taxon>Paracoccaceae</taxon>
        <taxon>Boseongicola</taxon>
    </lineage>
</organism>